<dbReference type="STRING" id="314260.PB2503_06087"/>
<reference evidence="5 6" key="2">
    <citation type="journal article" date="2011" name="J. Bacteriol.">
        <title>Complete genome sequence of strain HTCC2503T of Parvularcula bermudensis, the type species of the order "Parvularculales" in the class Alphaproteobacteria.</title>
        <authorList>
            <person name="Oh H.M."/>
            <person name="Kang I."/>
            <person name="Vergin K.L."/>
            <person name="Kang D."/>
            <person name="Rhee K.H."/>
            <person name="Giovannoni S.J."/>
            <person name="Cho J.C."/>
        </authorList>
    </citation>
    <scope>NUCLEOTIDE SEQUENCE [LARGE SCALE GENOMIC DNA]</scope>
    <source>
        <strain evidence="6">ATCC BAA-594 / HTCC2503 / KCTC 12087</strain>
    </source>
</reference>
<evidence type="ECO:0000256" key="1">
    <source>
        <dbReference type="ARBA" id="ARBA00022801"/>
    </source>
</evidence>
<dbReference type="GO" id="GO:0052689">
    <property type="term" value="F:carboxylic ester hydrolase activity"/>
    <property type="evidence" value="ECO:0007669"/>
    <property type="project" value="UniProtKB-ARBA"/>
</dbReference>
<dbReference type="Pfam" id="PF12697">
    <property type="entry name" value="Abhydrolase_6"/>
    <property type="match status" value="1"/>
</dbReference>
<protein>
    <recommendedName>
        <fullName evidence="4">AB hydrolase-1 domain-containing protein</fullName>
    </recommendedName>
</protein>
<evidence type="ECO:0000256" key="2">
    <source>
        <dbReference type="ARBA" id="ARBA00038115"/>
    </source>
</evidence>
<dbReference type="PROSITE" id="PS51257">
    <property type="entry name" value="PROKAR_LIPOPROTEIN"/>
    <property type="match status" value="1"/>
</dbReference>
<proteinExistence type="inferred from homology"/>
<dbReference type="KEGG" id="pbr:PB2503_06087"/>
<dbReference type="InterPro" id="IPR029058">
    <property type="entry name" value="AB_hydrolase_fold"/>
</dbReference>
<sequence length="306" mass="32877">MKLNSAKAILAGGLAMGLASGCAASSHENASGYDAVSQDIVSVDQLYPPSIVELSFDSHGSRLNGHIYLANGPGPHPTAILLHGYPGTERNLDIAQALRRAGINVLFFHYRGTWGSEGEFSVIQVVEDVATALDVLRTRTQEYRVDPERLALIGHSMGGFAALQGAAQDNAVRCVVGIAAADFGSDEGVFNAESEAGRALDTYSDNLQMLQGWSSDKFRAEISKNRESFSLPGLAPRLAGKSVLLIAGKNDQAVPPPLFHDRLVAAYSEQKHIDMTEITIPGDHAFSWSRVLLTQTVVDWTKQCVD</sequence>
<reference evidence="6" key="1">
    <citation type="submission" date="2010-08" db="EMBL/GenBank/DDBJ databases">
        <title>Genome sequence of Parvularcula bermudensis HTCC2503.</title>
        <authorList>
            <person name="Kang D.-M."/>
            <person name="Oh H.-M."/>
            <person name="Cho J.-C."/>
        </authorList>
    </citation>
    <scope>NUCLEOTIDE SEQUENCE [LARGE SCALE GENOMIC DNA]</scope>
    <source>
        <strain evidence="6">ATCC BAA-594 / HTCC2503 / KCTC 12087</strain>
    </source>
</reference>
<dbReference type="PANTHER" id="PTHR22946">
    <property type="entry name" value="DIENELACTONE HYDROLASE DOMAIN-CONTAINING PROTEIN-RELATED"/>
    <property type="match status" value="1"/>
</dbReference>
<keyword evidence="6" id="KW-1185">Reference proteome</keyword>
<keyword evidence="1" id="KW-0378">Hydrolase</keyword>
<dbReference type="PANTHER" id="PTHR22946:SF9">
    <property type="entry name" value="POLYKETIDE TRANSFERASE AF380"/>
    <property type="match status" value="1"/>
</dbReference>
<name>E0THJ1_PARBH</name>
<dbReference type="eggNOG" id="COG1073">
    <property type="taxonomic scope" value="Bacteria"/>
</dbReference>
<dbReference type="AlphaFoldDB" id="E0THJ1"/>
<feature type="signal peptide" evidence="3">
    <location>
        <begin position="1"/>
        <end position="23"/>
    </location>
</feature>
<dbReference type="InterPro" id="IPR000073">
    <property type="entry name" value="AB_hydrolase_1"/>
</dbReference>
<dbReference type="SUPFAM" id="SSF53474">
    <property type="entry name" value="alpha/beta-Hydrolases"/>
    <property type="match status" value="1"/>
</dbReference>
<evidence type="ECO:0000256" key="3">
    <source>
        <dbReference type="SAM" id="SignalP"/>
    </source>
</evidence>
<dbReference type="Proteomes" id="UP000001302">
    <property type="component" value="Chromosome"/>
</dbReference>
<dbReference type="InterPro" id="IPR050261">
    <property type="entry name" value="FrsA_esterase"/>
</dbReference>
<evidence type="ECO:0000259" key="4">
    <source>
        <dbReference type="Pfam" id="PF12697"/>
    </source>
</evidence>
<feature type="domain" description="AB hydrolase-1" evidence="4">
    <location>
        <begin position="80"/>
        <end position="265"/>
    </location>
</feature>
<keyword evidence="3" id="KW-0732">Signal</keyword>
<dbReference type="EMBL" id="CP002156">
    <property type="protein sequence ID" value="ADM09287.1"/>
    <property type="molecule type" value="Genomic_DNA"/>
</dbReference>
<gene>
    <name evidence="5" type="ordered locus">PB2503_06087</name>
</gene>
<comment type="similarity">
    <text evidence="2">Belongs to the AB hydrolase superfamily. FUS2 hydrolase family.</text>
</comment>
<dbReference type="RefSeq" id="WP_013300261.1">
    <property type="nucleotide sequence ID" value="NC_014414.1"/>
</dbReference>
<feature type="chain" id="PRO_5003140761" description="AB hydrolase-1 domain-containing protein" evidence="3">
    <location>
        <begin position="24"/>
        <end position="306"/>
    </location>
</feature>
<dbReference type="Gene3D" id="3.40.50.1820">
    <property type="entry name" value="alpha/beta hydrolase"/>
    <property type="match status" value="1"/>
</dbReference>
<evidence type="ECO:0000313" key="6">
    <source>
        <dbReference type="Proteomes" id="UP000001302"/>
    </source>
</evidence>
<accession>E0THJ1</accession>
<dbReference type="HOGENOM" id="CLU_080383_0_0_5"/>
<evidence type="ECO:0000313" key="5">
    <source>
        <dbReference type="EMBL" id="ADM09287.1"/>
    </source>
</evidence>
<organism evidence="5 6">
    <name type="scientific">Parvularcula bermudensis (strain ATCC BAA-594 / HTCC2503 / KCTC 12087)</name>
    <dbReference type="NCBI Taxonomy" id="314260"/>
    <lineage>
        <taxon>Bacteria</taxon>
        <taxon>Pseudomonadati</taxon>
        <taxon>Pseudomonadota</taxon>
        <taxon>Alphaproteobacteria</taxon>
        <taxon>Parvularculales</taxon>
        <taxon>Parvularculaceae</taxon>
        <taxon>Parvularcula</taxon>
    </lineage>
</organism>